<keyword evidence="2" id="KW-1185">Reference proteome</keyword>
<dbReference type="RefSeq" id="WP_166034765.1">
    <property type="nucleotide sequence ID" value="NZ_CP049887.1"/>
</dbReference>
<protein>
    <recommendedName>
        <fullName evidence="3">Ethanolamine utilization protein</fullName>
    </recommendedName>
</protein>
<dbReference type="AlphaFoldDB" id="A0A6G8AUI4"/>
<reference evidence="1 2" key="1">
    <citation type="submission" date="2020-03" db="EMBL/GenBank/DDBJ databases">
        <title>Vagococcus sp. nov., isolated from beetles.</title>
        <authorList>
            <person name="Hyun D.-W."/>
            <person name="Bae J.-W."/>
        </authorList>
    </citation>
    <scope>NUCLEOTIDE SEQUENCE [LARGE SCALE GENOMIC DNA]</scope>
    <source>
        <strain evidence="1 2">HDW17B</strain>
    </source>
</reference>
<organism evidence="1 2">
    <name type="scientific">Vagococcus hydrophili</name>
    <dbReference type="NCBI Taxonomy" id="2714947"/>
    <lineage>
        <taxon>Bacteria</taxon>
        <taxon>Bacillati</taxon>
        <taxon>Bacillota</taxon>
        <taxon>Bacilli</taxon>
        <taxon>Lactobacillales</taxon>
        <taxon>Enterococcaceae</taxon>
        <taxon>Vagococcus</taxon>
    </lineage>
</organism>
<sequence>MDNFEELVQIVTQKVLEALGDKTGIYQDKTNAFGVYGEETEVLKQFIKDSEHEISVLSDSSTGVVISQLSLETLMRIANMLPETPAEKIILEALLEKKKVYVLNNGKEYRSLIKKSLYGVKEQVQKAENQWSKFGAEFVTVKLTSVTNENNKKVITRESLQKEMNQGISEWTVTDSMIVTPLAKDFIREKQLKFNYVRNEE</sequence>
<evidence type="ECO:0008006" key="3">
    <source>
        <dbReference type="Google" id="ProtNLM"/>
    </source>
</evidence>
<evidence type="ECO:0000313" key="2">
    <source>
        <dbReference type="Proteomes" id="UP000501747"/>
    </source>
</evidence>
<dbReference type="EMBL" id="CP049887">
    <property type="protein sequence ID" value="QIL48629.1"/>
    <property type="molecule type" value="Genomic_DNA"/>
</dbReference>
<accession>A0A6G8AUI4</accession>
<dbReference type="Proteomes" id="UP000501747">
    <property type="component" value="Chromosome"/>
</dbReference>
<proteinExistence type="predicted"/>
<name>A0A6G8AUI4_9ENTE</name>
<evidence type="ECO:0000313" key="1">
    <source>
        <dbReference type="EMBL" id="QIL48629.1"/>
    </source>
</evidence>
<gene>
    <name evidence="1" type="ORF">G7082_09000</name>
</gene>
<dbReference type="KEGG" id="vhy:G7082_09000"/>